<dbReference type="Gene3D" id="1.10.630.10">
    <property type="entry name" value="Cytochrome P450"/>
    <property type="match status" value="1"/>
</dbReference>
<proteinExistence type="inferred from homology"/>
<dbReference type="GO" id="GO:0008395">
    <property type="term" value="F:steroid hydroxylase activity"/>
    <property type="evidence" value="ECO:0007669"/>
    <property type="project" value="TreeGrafter"/>
</dbReference>
<dbReference type="SUPFAM" id="SSF48264">
    <property type="entry name" value="Cytochrome P450"/>
    <property type="match status" value="1"/>
</dbReference>
<keyword evidence="5" id="KW-0408">Iron</keyword>
<evidence type="ECO:0000256" key="5">
    <source>
        <dbReference type="ARBA" id="ARBA00023004"/>
    </source>
</evidence>
<sequence>MLPELLLSFLIVLLLCLLMDRHLKIRRRAEMGLCGPPAVLLLGNLHQMGAIMAKNGQLLYNVFEEWKKEYGKLYGFLMGPRLFVIVENLDTVREVLIKRFDCFVDRMELDFLSNALSASLVATKGTAWKEMRSCLSPTFTSAKMRTMSIIVHEKLDIFMGNVACLADNKICFDIYE</sequence>
<protein>
    <submittedName>
        <fullName evidence="8">Thromboxane-A synthase</fullName>
    </submittedName>
</protein>
<keyword evidence="9" id="KW-1185">Reference proteome</keyword>
<keyword evidence="3" id="KW-0479">Metal-binding</keyword>
<comment type="caution">
    <text evidence="8">The sequence shown here is derived from an EMBL/GenBank/DDBJ whole genome shotgun (WGS) entry which is preliminary data.</text>
</comment>
<keyword evidence="7" id="KW-0732">Signal</keyword>
<evidence type="ECO:0000256" key="4">
    <source>
        <dbReference type="ARBA" id="ARBA00023002"/>
    </source>
</evidence>
<evidence type="ECO:0000256" key="6">
    <source>
        <dbReference type="ARBA" id="ARBA00023033"/>
    </source>
</evidence>
<dbReference type="GO" id="GO:0005506">
    <property type="term" value="F:iron ion binding"/>
    <property type="evidence" value="ECO:0007669"/>
    <property type="project" value="InterPro"/>
</dbReference>
<dbReference type="GO" id="GO:0016705">
    <property type="term" value="F:oxidoreductase activity, acting on paired donors, with incorporation or reduction of molecular oxygen"/>
    <property type="evidence" value="ECO:0007669"/>
    <property type="project" value="InterPro"/>
</dbReference>
<dbReference type="PANTHER" id="PTHR24302">
    <property type="entry name" value="CYTOCHROME P450 FAMILY 3"/>
    <property type="match status" value="1"/>
</dbReference>
<comment type="similarity">
    <text evidence="1">Belongs to the cytochrome P450 family.</text>
</comment>
<gene>
    <name evidence="8" type="primary">TBXAS1</name>
    <name evidence="8" type="ORF">Tcan_17494</name>
</gene>
<keyword evidence="2" id="KW-0349">Heme</keyword>
<dbReference type="STRING" id="6265.A0A0B2VK39"/>
<dbReference type="EMBL" id="JPKZ01001436">
    <property type="protein sequence ID" value="KHN81973.1"/>
    <property type="molecule type" value="Genomic_DNA"/>
</dbReference>
<reference evidence="8 9" key="1">
    <citation type="submission" date="2014-11" db="EMBL/GenBank/DDBJ databases">
        <title>Genetic blueprint of the zoonotic pathogen Toxocara canis.</title>
        <authorList>
            <person name="Zhu X.-Q."/>
            <person name="Korhonen P.K."/>
            <person name="Cai H."/>
            <person name="Young N.D."/>
            <person name="Nejsum P."/>
            <person name="von Samson-Himmelstjerna G."/>
            <person name="Boag P.R."/>
            <person name="Tan P."/>
            <person name="Li Q."/>
            <person name="Min J."/>
            <person name="Yang Y."/>
            <person name="Wang X."/>
            <person name="Fang X."/>
            <person name="Hall R.S."/>
            <person name="Hofmann A."/>
            <person name="Sternberg P.W."/>
            <person name="Jex A.R."/>
            <person name="Gasser R.B."/>
        </authorList>
    </citation>
    <scope>NUCLEOTIDE SEQUENCE [LARGE SCALE GENOMIC DNA]</scope>
    <source>
        <strain evidence="8">PN_DK_2014</strain>
    </source>
</reference>
<feature type="signal peptide" evidence="7">
    <location>
        <begin position="1"/>
        <end position="16"/>
    </location>
</feature>
<dbReference type="Proteomes" id="UP000031036">
    <property type="component" value="Unassembled WGS sequence"/>
</dbReference>
<accession>A0A0B2VK39</accession>
<dbReference type="AlphaFoldDB" id="A0A0B2VK39"/>
<evidence type="ECO:0000313" key="8">
    <source>
        <dbReference type="EMBL" id="KHN81973.1"/>
    </source>
</evidence>
<feature type="chain" id="PRO_5002095470" evidence="7">
    <location>
        <begin position="17"/>
        <end position="176"/>
    </location>
</feature>
<dbReference type="InterPro" id="IPR050705">
    <property type="entry name" value="Cytochrome_P450_3A"/>
</dbReference>
<dbReference type="OrthoDB" id="5874573at2759"/>
<evidence type="ECO:0000256" key="7">
    <source>
        <dbReference type="SAM" id="SignalP"/>
    </source>
</evidence>
<evidence type="ECO:0000256" key="1">
    <source>
        <dbReference type="ARBA" id="ARBA00010617"/>
    </source>
</evidence>
<name>A0A0B2VK39_TOXCA</name>
<dbReference type="InterPro" id="IPR001128">
    <property type="entry name" value="Cyt_P450"/>
</dbReference>
<dbReference type="GO" id="GO:0020037">
    <property type="term" value="F:heme binding"/>
    <property type="evidence" value="ECO:0007669"/>
    <property type="project" value="InterPro"/>
</dbReference>
<evidence type="ECO:0000313" key="9">
    <source>
        <dbReference type="Proteomes" id="UP000031036"/>
    </source>
</evidence>
<dbReference type="Pfam" id="PF00067">
    <property type="entry name" value="p450"/>
    <property type="match status" value="1"/>
</dbReference>
<keyword evidence="6" id="KW-0503">Monooxygenase</keyword>
<evidence type="ECO:0000256" key="2">
    <source>
        <dbReference type="ARBA" id="ARBA00022617"/>
    </source>
</evidence>
<dbReference type="InterPro" id="IPR036396">
    <property type="entry name" value="Cyt_P450_sf"/>
</dbReference>
<dbReference type="OMA" id="WIFASTL"/>
<evidence type="ECO:0000256" key="3">
    <source>
        <dbReference type="ARBA" id="ARBA00022723"/>
    </source>
</evidence>
<keyword evidence="4" id="KW-0560">Oxidoreductase</keyword>
<organism evidence="8 9">
    <name type="scientific">Toxocara canis</name>
    <name type="common">Canine roundworm</name>
    <dbReference type="NCBI Taxonomy" id="6265"/>
    <lineage>
        <taxon>Eukaryota</taxon>
        <taxon>Metazoa</taxon>
        <taxon>Ecdysozoa</taxon>
        <taxon>Nematoda</taxon>
        <taxon>Chromadorea</taxon>
        <taxon>Rhabditida</taxon>
        <taxon>Spirurina</taxon>
        <taxon>Ascaridomorpha</taxon>
        <taxon>Ascaridoidea</taxon>
        <taxon>Toxocaridae</taxon>
        <taxon>Toxocara</taxon>
    </lineage>
</organism>
<dbReference type="PANTHER" id="PTHR24302:SF15">
    <property type="entry name" value="FATTY-ACID PEROXYGENASE"/>
    <property type="match status" value="1"/>
</dbReference>